<organism evidence="7 8">
    <name type="scientific">Pleurodeles waltl</name>
    <name type="common">Iberian ribbed newt</name>
    <dbReference type="NCBI Taxonomy" id="8319"/>
    <lineage>
        <taxon>Eukaryota</taxon>
        <taxon>Metazoa</taxon>
        <taxon>Chordata</taxon>
        <taxon>Craniata</taxon>
        <taxon>Vertebrata</taxon>
        <taxon>Euteleostomi</taxon>
        <taxon>Amphibia</taxon>
        <taxon>Batrachia</taxon>
        <taxon>Caudata</taxon>
        <taxon>Salamandroidea</taxon>
        <taxon>Salamandridae</taxon>
        <taxon>Pleurodelinae</taxon>
        <taxon>Pleurodeles</taxon>
    </lineage>
</organism>
<feature type="binding site" evidence="5">
    <location>
        <position position="145"/>
    </location>
    <ligand>
        <name>S-adenosyl-L-methionine</name>
        <dbReference type="ChEBI" id="CHEBI:59789"/>
    </ligand>
</feature>
<dbReference type="EC" id="2.1.1.64" evidence="5"/>
<keyword evidence="5" id="KW-0472">Membrane</keyword>
<comment type="catalytic activity">
    <reaction evidence="5">
        <text>a 3-demethylubiquinol + S-adenosyl-L-methionine = a ubiquinol + S-adenosyl-L-homocysteine + H(+)</text>
        <dbReference type="Rhea" id="RHEA:44380"/>
        <dbReference type="Rhea" id="RHEA-COMP:9566"/>
        <dbReference type="Rhea" id="RHEA-COMP:10914"/>
        <dbReference type="ChEBI" id="CHEBI:15378"/>
        <dbReference type="ChEBI" id="CHEBI:17976"/>
        <dbReference type="ChEBI" id="CHEBI:57856"/>
        <dbReference type="ChEBI" id="CHEBI:59789"/>
        <dbReference type="ChEBI" id="CHEBI:84422"/>
        <dbReference type="EC" id="2.1.1.64"/>
    </reaction>
</comment>
<dbReference type="Proteomes" id="UP001066276">
    <property type="component" value="Chromosome 5"/>
</dbReference>
<evidence type="ECO:0000256" key="4">
    <source>
        <dbReference type="ARBA" id="ARBA00022691"/>
    </source>
</evidence>
<dbReference type="NCBIfam" id="TIGR01983">
    <property type="entry name" value="UbiG"/>
    <property type="match status" value="1"/>
</dbReference>
<dbReference type="HAMAP" id="MF_00472">
    <property type="entry name" value="UbiG"/>
    <property type="match status" value="1"/>
</dbReference>
<comment type="subcellular location">
    <subcellularLocation>
        <location evidence="5">Mitochondrion inner membrane</location>
        <topology evidence="5">Peripheral membrane protein</topology>
        <orientation evidence="5">Matrix side</orientation>
    </subcellularLocation>
</comment>
<comment type="function">
    <text evidence="5">O-methyltransferase required for two non-consecutive steps during ubiquinone biosynthesis. Catalyzes the 2 O-methylation of 3,4-dihydroxy-5-(all-trans-polyprenyl)benzoic acid into 4-hydroxy-3-methoxy-5-(all-trans-polyprenyl)benzoic acid. Also catalyzes the last step of ubiquinone biosynthesis by mediating methylation of 3-demethylubiquinone into ubiquinone. Also able to mediate the methylation of 3-demethylubiquinol into ubiquinol.</text>
</comment>
<feature type="binding site" evidence="5">
    <location>
        <position position="197"/>
    </location>
    <ligand>
        <name>Mg(2+)</name>
        <dbReference type="ChEBI" id="CHEBI:18420"/>
    </ligand>
</feature>
<reference evidence="7" key="1">
    <citation type="journal article" date="2022" name="bioRxiv">
        <title>Sequencing and chromosome-scale assembly of the giantPleurodeles waltlgenome.</title>
        <authorList>
            <person name="Brown T."/>
            <person name="Elewa A."/>
            <person name="Iarovenko S."/>
            <person name="Subramanian E."/>
            <person name="Araus A.J."/>
            <person name="Petzold A."/>
            <person name="Susuki M."/>
            <person name="Suzuki K.-i.T."/>
            <person name="Hayashi T."/>
            <person name="Toyoda A."/>
            <person name="Oliveira C."/>
            <person name="Osipova E."/>
            <person name="Leigh N.D."/>
            <person name="Simon A."/>
            <person name="Yun M.H."/>
        </authorList>
    </citation>
    <scope>NUCLEOTIDE SEQUENCE</scope>
    <source>
        <strain evidence="7">20211129_DDA</strain>
        <tissue evidence="7">Liver</tissue>
    </source>
</reference>
<feature type="binding site" evidence="5">
    <location>
        <position position="124"/>
    </location>
    <ligand>
        <name>S-adenosyl-L-methionine</name>
        <dbReference type="ChEBI" id="CHEBI:59789"/>
    </ligand>
</feature>
<dbReference type="AlphaFoldDB" id="A0AAV7RHJ2"/>
<dbReference type="RefSeq" id="XP_069091639.1">
    <property type="nucleotide sequence ID" value="XM_069235538.1"/>
</dbReference>
<evidence type="ECO:0000256" key="2">
    <source>
        <dbReference type="ARBA" id="ARBA00022679"/>
    </source>
</evidence>
<dbReference type="InterPro" id="IPR010233">
    <property type="entry name" value="UbiG_MeTrfase"/>
</dbReference>
<evidence type="ECO:0000256" key="3">
    <source>
        <dbReference type="ARBA" id="ARBA00022688"/>
    </source>
</evidence>
<dbReference type="GO" id="GO:0061542">
    <property type="term" value="F:3-demethylubiquinol 3-O-methyltransferase activity"/>
    <property type="evidence" value="ECO:0007669"/>
    <property type="project" value="UniProtKB-UniRule"/>
</dbReference>
<comment type="pathway">
    <text evidence="5">Cofactor biosynthesis; ubiquinone biosynthesis.</text>
</comment>
<feature type="binding site" evidence="5">
    <location>
        <position position="192"/>
    </location>
    <ligand>
        <name>S-adenosyl-L-methionine</name>
        <dbReference type="ChEBI" id="CHEBI:59789"/>
    </ligand>
</feature>
<comment type="catalytic activity">
    <reaction evidence="5">
        <text>a 3-demethylubiquinone + S-adenosyl-L-methionine = a ubiquinone + S-adenosyl-L-homocysteine</text>
        <dbReference type="Rhea" id="RHEA:81215"/>
        <dbReference type="Rhea" id="RHEA-COMP:9565"/>
        <dbReference type="Rhea" id="RHEA-COMP:19654"/>
        <dbReference type="ChEBI" id="CHEBI:16389"/>
        <dbReference type="ChEBI" id="CHEBI:57856"/>
        <dbReference type="ChEBI" id="CHEBI:59789"/>
        <dbReference type="ChEBI" id="CHEBI:231825"/>
    </reaction>
</comment>
<comment type="caution">
    <text evidence="7">The sequence shown here is derived from an EMBL/GenBank/DDBJ whole genome shotgun (WGS) entry which is preliminary data.</text>
</comment>
<dbReference type="CTD" id="51805"/>
<comment type="subunit">
    <text evidence="5">Component of a multi-subunit COQ enzyme complex, composed of at least COQ3, COQ4, COQ5, COQ6, COQ7 and COQ9.</text>
</comment>
<dbReference type="CDD" id="cd02440">
    <property type="entry name" value="AdoMet_MTases"/>
    <property type="match status" value="1"/>
</dbReference>
<dbReference type="Pfam" id="PF13489">
    <property type="entry name" value="Methyltransf_23"/>
    <property type="match status" value="1"/>
</dbReference>
<evidence type="ECO:0000256" key="6">
    <source>
        <dbReference type="SAM" id="MobiDB-lite"/>
    </source>
</evidence>
<gene>
    <name evidence="5" type="primary">COQ3</name>
    <name evidence="7" type="ORF">NDU88_004228</name>
</gene>
<keyword evidence="5" id="KW-0460">Magnesium</keyword>
<dbReference type="GO" id="GO:0031314">
    <property type="term" value="C:extrinsic component of mitochondrial inner membrane"/>
    <property type="evidence" value="ECO:0007669"/>
    <property type="project" value="UniProtKB-UniRule"/>
</dbReference>
<dbReference type="GO" id="GO:0046872">
    <property type="term" value="F:metal ion binding"/>
    <property type="evidence" value="ECO:0007669"/>
    <property type="project" value="UniProtKB-KW"/>
</dbReference>
<keyword evidence="5" id="KW-0999">Mitochondrion inner membrane</keyword>
<dbReference type="KEGG" id="pwl:138296429"/>
<dbReference type="GeneID" id="138296429"/>
<dbReference type="GO" id="GO:0032259">
    <property type="term" value="P:methylation"/>
    <property type="evidence" value="ECO:0007669"/>
    <property type="project" value="UniProtKB-KW"/>
</dbReference>
<keyword evidence="8" id="KW-1185">Reference proteome</keyword>
<sequence>MAWRAPACRCFETMLTKCCGFKEGCKQTRLLKPDNLTSLHPSGVRNIWLSFARRYTSTHTTVDPDELKKFQAWSLRWWDEEGVYSALHSLNDLRVPFIRDTLISKNGNHELGSPLLGVKLLDVGCGGGVLSEPLGRLGAAVTGIDPLENNIRTADLHKSFDPDLDSRIQYTACSLEDMEDDAAEIYDAVVASEVVEHVGDLESFIKCCHNVLKPGGSIFITTISKTPLSYALGIVVAEKILGIVPDGTHDWEKFVTPEELERVLESNGFAVETVNGMLYNPLSTSWSWIDSTSINYALHAVKTAPPEETFSTEQPPEEEQSTPKVDAHLGTTP</sequence>
<feature type="binding site" evidence="5">
    <location>
        <position position="196"/>
    </location>
    <ligand>
        <name>Mg(2+)</name>
        <dbReference type="ChEBI" id="CHEBI:18420"/>
    </ligand>
</feature>
<keyword evidence="2 5" id="KW-0808">Transferase</keyword>
<comment type="similarity">
    <text evidence="5">Belongs to the class I-like SAM-binding methyltransferase superfamily. UbiG/COQ3 family.</text>
</comment>
<dbReference type="EMBL" id="JANPWB010000009">
    <property type="protein sequence ID" value="KAJ1151448.1"/>
    <property type="molecule type" value="Genomic_DNA"/>
</dbReference>
<proteinExistence type="inferred from homology"/>
<evidence type="ECO:0000313" key="8">
    <source>
        <dbReference type="Proteomes" id="UP001066276"/>
    </source>
</evidence>
<comment type="catalytic activity">
    <reaction evidence="5">
        <text>a 3,4-dihydroxy-5-(all-trans-polyprenyl)benzoate + S-adenosyl-L-methionine = a 4-hydroxy-3-methoxy-5-(all-trans-polyprenyl)benzoate + S-adenosyl-L-homocysteine + H(+)</text>
        <dbReference type="Rhea" id="RHEA:44452"/>
        <dbReference type="Rhea" id="RHEA-COMP:10930"/>
        <dbReference type="Rhea" id="RHEA-COMP:10931"/>
        <dbReference type="ChEBI" id="CHEBI:15378"/>
        <dbReference type="ChEBI" id="CHEBI:57856"/>
        <dbReference type="ChEBI" id="CHEBI:59789"/>
        <dbReference type="ChEBI" id="CHEBI:64694"/>
        <dbReference type="ChEBI" id="CHEBI:84443"/>
        <dbReference type="EC" id="2.1.1.114"/>
    </reaction>
</comment>
<feature type="region of interest" description="Disordered" evidence="6">
    <location>
        <begin position="305"/>
        <end position="333"/>
    </location>
</feature>
<protein>
    <recommendedName>
        <fullName evidence="5">Ubiquinone biosynthesis O-methyltransferase, mitochondrial</fullName>
    </recommendedName>
    <alternativeName>
        <fullName evidence="5">3-demethylubiquinol 3-O-methyltransferase</fullName>
        <ecNumber evidence="5">2.1.1.64</ecNumber>
    </alternativeName>
    <alternativeName>
        <fullName evidence="5">3-demethylubiquinone 3-O-methyltransferase</fullName>
        <ecNumber evidence="5">2.1.1.-</ecNumber>
    </alternativeName>
    <alternativeName>
        <fullName evidence="5">Polyprenyldihydroxybenzoate methyltransferase</fullName>
        <ecNumber evidence="5">2.1.1.114</ecNumber>
    </alternativeName>
</protein>
<keyword evidence="1 5" id="KW-0489">Methyltransferase</keyword>
<comment type="cofactor">
    <cofactor evidence="5">
        <name>Mg(2+)</name>
        <dbReference type="ChEBI" id="CHEBI:18420"/>
    </cofactor>
</comment>
<accession>A0AAV7RHJ2</accession>
<dbReference type="EC" id="2.1.1.114" evidence="5"/>
<keyword evidence="5" id="KW-0496">Mitochondrion</keyword>
<dbReference type="SUPFAM" id="SSF53335">
    <property type="entry name" value="S-adenosyl-L-methionine-dependent methyltransferases"/>
    <property type="match status" value="1"/>
</dbReference>
<evidence type="ECO:0000256" key="5">
    <source>
        <dbReference type="HAMAP-Rule" id="MF_03190"/>
    </source>
</evidence>
<dbReference type="EC" id="2.1.1.-" evidence="5"/>
<feature type="binding site" evidence="5">
    <location>
        <position position="193"/>
    </location>
    <ligand>
        <name>Mg(2+)</name>
        <dbReference type="ChEBI" id="CHEBI:18420"/>
    </ligand>
</feature>
<dbReference type="GO" id="GO:0010420">
    <property type="term" value="F:polyprenyldihydroxybenzoate methyltransferase activity"/>
    <property type="evidence" value="ECO:0007669"/>
    <property type="project" value="UniProtKB-UniRule"/>
</dbReference>
<dbReference type="Gene3D" id="3.40.50.150">
    <property type="entry name" value="Vaccinia Virus protein VP39"/>
    <property type="match status" value="1"/>
</dbReference>
<keyword evidence="5" id="KW-0479">Metal-binding</keyword>
<feature type="binding site" evidence="5">
    <location>
        <position position="94"/>
    </location>
    <ligand>
        <name>S-adenosyl-L-methionine</name>
        <dbReference type="ChEBI" id="CHEBI:59789"/>
    </ligand>
</feature>
<keyword evidence="3 5" id="KW-0831">Ubiquinone biosynthesis</keyword>
<evidence type="ECO:0000313" key="7">
    <source>
        <dbReference type="EMBL" id="KAJ1151448.1"/>
    </source>
</evidence>
<evidence type="ECO:0000256" key="1">
    <source>
        <dbReference type="ARBA" id="ARBA00022603"/>
    </source>
</evidence>
<dbReference type="PANTHER" id="PTHR43464:SF19">
    <property type="entry name" value="UBIQUINONE BIOSYNTHESIS O-METHYLTRANSFERASE, MITOCHONDRIAL"/>
    <property type="match status" value="1"/>
</dbReference>
<keyword evidence="4 5" id="KW-0949">S-adenosyl-L-methionine</keyword>
<name>A0AAV7RHJ2_PLEWA</name>
<dbReference type="PANTHER" id="PTHR43464">
    <property type="entry name" value="METHYLTRANSFERASE"/>
    <property type="match status" value="1"/>
</dbReference>
<dbReference type="InterPro" id="IPR029063">
    <property type="entry name" value="SAM-dependent_MTases_sf"/>
</dbReference>